<proteinExistence type="predicted"/>
<dbReference type="AlphaFoldDB" id="A0A380TH29"/>
<organism evidence="2">
    <name type="scientific">metagenome</name>
    <dbReference type="NCBI Taxonomy" id="256318"/>
    <lineage>
        <taxon>unclassified sequences</taxon>
        <taxon>metagenomes</taxon>
    </lineage>
</organism>
<dbReference type="InterPro" id="IPR037291">
    <property type="entry name" value="DUF4139"/>
</dbReference>
<dbReference type="PANTHER" id="PTHR38075">
    <property type="entry name" value="DUF4139 DOMAIN-CONTAINING PROTEIN"/>
    <property type="match status" value="1"/>
</dbReference>
<dbReference type="EMBL" id="UIDG01000415">
    <property type="protein sequence ID" value="SUS07616.1"/>
    <property type="molecule type" value="Genomic_DNA"/>
</dbReference>
<dbReference type="Pfam" id="PF13598">
    <property type="entry name" value="DUF4139"/>
    <property type="match status" value="1"/>
</dbReference>
<gene>
    <name evidence="2" type="ORF">DF3PB_4720002</name>
</gene>
<protein>
    <recommendedName>
        <fullName evidence="1">DUF4139 domain-containing protein</fullName>
    </recommendedName>
</protein>
<evidence type="ECO:0000313" key="2">
    <source>
        <dbReference type="EMBL" id="SUS07616.1"/>
    </source>
</evidence>
<name>A0A380TH29_9ZZZZ</name>
<feature type="domain" description="DUF4139" evidence="1">
    <location>
        <begin position="182"/>
        <end position="469"/>
    </location>
</feature>
<sequence>MLRWLSAVIMAGFAVTAASADEVRLPVDAQTNLAATVYSSGFAFIEDWRRAGLAAGRSRIAFEGVSPRMDPSSAMLWLPAPARALGLTYDFNVLTAEALLRRALGKEVGVVRTHPTTGEETVERATVLAVGTGSAILRYRDRIETDFPGRLVFTDAPMDLRAQPTLVATVETTAPADAAIGLSYLTQGLDWEADYALEVDEVASQLALTGRARLTNATGVALKNARLVLVAGDVRRVRSYDMERAAPMAARMAAAPPPEMEPEPVGDLHAYAVPETVTLADQEMRQIGLLSAAKVAFTRRYVSENQFNARFGTAGEPRPIHPQVRYAIVNTAAAGLGRPLPAGVVRLYTRDRAGGLRFIGEDRINHTGVGDTVMLTPAEAFDLSVLRRQTDLTRVGGKDSGIVETSWEIDVRNGKAEPVVVDVVEIMPPGWQVLNESAPHQRETARRAVWQVEVPAGGTTRLSYRVRISA</sequence>
<evidence type="ECO:0000259" key="1">
    <source>
        <dbReference type="Pfam" id="PF13598"/>
    </source>
</evidence>
<accession>A0A380TH29</accession>
<reference evidence="2" key="1">
    <citation type="submission" date="2018-07" db="EMBL/GenBank/DDBJ databases">
        <authorList>
            <person name="Quirk P.G."/>
            <person name="Krulwich T.A."/>
        </authorList>
    </citation>
    <scope>NUCLEOTIDE SEQUENCE</scope>
</reference>
<dbReference type="PANTHER" id="PTHR38075:SF1">
    <property type="entry name" value="DUF4139 DOMAIN-CONTAINING PROTEIN"/>
    <property type="match status" value="1"/>
</dbReference>